<dbReference type="EMBL" id="OB792643">
    <property type="protein sequence ID" value="CAD7423116.1"/>
    <property type="molecule type" value="Genomic_DNA"/>
</dbReference>
<dbReference type="PANTHER" id="PTHR47055:SF3">
    <property type="entry name" value="PHORBOL-ESTER_DAG-TYPE DOMAIN-CONTAINING PROTEIN"/>
    <property type="match status" value="1"/>
</dbReference>
<gene>
    <name evidence="2" type="ORF">TMSB3V08_LOCUS111</name>
</gene>
<feature type="domain" description="PiggyBac transposable element-derived protein" evidence="1">
    <location>
        <begin position="480"/>
        <end position="537"/>
    </location>
</feature>
<dbReference type="InterPro" id="IPR029526">
    <property type="entry name" value="PGBD"/>
</dbReference>
<proteinExistence type="predicted"/>
<protein>
    <recommendedName>
        <fullName evidence="1">PiggyBac transposable element-derived protein domain-containing protein</fullName>
    </recommendedName>
</protein>
<evidence type="ECO:0000259" key="1">
    <source>
        <dbReference type="Pfam" id="PF13843"/>
    </source>
</evidence>
<organism evidence="2">
    <name type="scientific">Timema monikensis</name>
    <dbReference type="NCBI Taxonomy" id="170555"/>
    <lineage>
        <taxon>Eukaryota</taxon>
        <taxon>Metazoa</taxon>
        <taxon>Ecdysozoa</taxon>
        <taxon>Arthropoda</taxon>
        <taxon>Hexapoda</taxon>
        <taxon>Insecta</taxon>
        <taxon>Pterygota</taxon>
        <taxon>Neoptera</taxon>
        <taxon>Polyneoptera</taxon>
        <taxon>Phasmatodea</taxon>
        <taxon>Timematodea</taxon>
        <taxon>Timematoidea</taxon>
        <taxon>Timematidae</taxon>
        <taxon>Timema</taxon>
    </lineage>
</organism>
<accession>A0A7R9HK63</accession>
<dbReference type="GO" id="GO:0043565">
    <property type="term" value="F:sequence-specific DNA binding"/>
    <property type="evidence" value="ECO:0007669"/>
    <property type="project" value="TreeGrafter"/>
</dbReference>
<dbReference type="InterPro" id="IPR052638">
    <property type="entry name" value="PiggyBac_TE-derived"/>
</dbReference>
<dbReference type="Pfam" id="PF13843">
    <property type="entry name" value="DDE_Tnp_1_7"/>
    <property type="match status" value="1"/>
</dbReference>
<sequence>MRVKLFNSPFPPLREERDLRPYEGHVTEVLQLVNHVIEDVASLVVVVALVCLQPTGVIVRMRHQNHLQKKTQRQTPVASSGQVSAWFNPPALTDNIYVRREGENTRPDEQRKDPIREPFIFSLIQGHLIAAVSSNSHRTLHVPVPTGIRRGSRPPTLRGRLAYQFTVRWFPASRQAFSFKTASSFNCNQRVAESCSLADGAEIEEKRGEGHDAAEEREKVSSPHKICHQGVTFHLERMLTEATTVSIHCEVWSSWPKNKQQRQYVSWFVPCNVCNNTTLLRAGSTKAKAFSIKHSPARDGELLKAPERLVAISYTSRLSESSTGEMFQQLPVLKQLIEDIMSTKKTLTLDEIISILDDDDENILEAKVFMRPPENPLPSDEDSEDEDFINPDINHLSGNQLRATEELHAKHLQDTGIVSTIMGEEDIPEEYLENINTPDNENKSNRIKTITPCRKWQDMDLPLAPEPAGEQPEWLQNNYSPVEMFEMFFDNEVLELIVNCSNNYAFQKGNIKFKVTINEIKLFLGILLLSGYCSVPRY</sequence>
<dbReference type="AlphaFoldDB" id="A0A7R9HK63"/>
<evidence type="ECO:0000313" key="2">
    <source>
        <dbReference type="EMBL" id="CAD7423116.1"/>
    </source>
</evidence>
<dbReference type="PANTHER" id="PTHR47055">
    <property type="entry name" value="DDE_TNP_1_7 DOMAIN-CONTAINING PROTEIN"/>
    <property type="match status" value="1"/>
</dbReference>
<reference evidence="2" key="1">
    <citation type="submission" date="2020-11" db="EMBL/GenBank/DDBJ databases">
        <authorList>
            <person name="Tran Van P."/>
        </authorList>
    </citation>
    <scope>NUCLEOTIDE SEQUENCE</scope>
</reference>
<name>A0A7R9HK63_9NEOP</name>